<accession>D6YV53</accession>
<dbReference type="InterPro" id="IPR029052">
    <property type="entry name" value="Metallo-depent_PP-like"/>
</dbReference>
<dbReference type="Proteomes" id="UP000001505">
    <property type="component" value="Chromosome"/>
</dbReference>
<dbReference type="InterPro" id="IPR004843">
    <property type="entry name" value="Calcineurin-like_PHP"/>
</dbReference>
<name>D6YV53_WADCW</name>
<keyword evidence="3" id="KW-1185">Reference proteome</keyword>
<dbReference type="OrthoDB" id="9809781at2"/>
<dbReference type="STRING" id="716544.wcw_0646"/>
<dbReference type="SUPFAM" id="SSF56300">
    <property type="entry name" value="Metallo-dependent phosphatases"/>
    <property type="match status" value="1"/>
</dbReference>
<gene>
    <name evidence="2" type="ordered locus">wcw_0646</name>
</gene>
<dbReference type="GO" id="GO:0016787">
    <property type="term" value="F:hydrolase activity"/>
    <property type="evidence" value="ECO:0007669"/>
    <property type="project" value="InterPro"/>
</dbReference>
<dbReference type="eggNOG" id="COG1409">
    <property type="taxonomic scope" value="Bacteria"/>
</dbReference>
<dbReference type="Gene3D" id="3.60.21.10">
    <property type="match status" value="1"/>
</dbReference>
<evidence type="ECO:0000259" key="1">
    <source>
        <dbReference type="Pfam" id="PF00149"/>
    </source>
</evidence>
<evidence type="ECO:0000313" key="3">
    <source>
        <dbReference type="Proteomes" id="UP000001505"/>
    </source>
</evidence>
<reference evidence="2 3" key="1">
    <citation type="journal article" date="2010" name="PLoS ONE">
        <title>The Waddlia genome: a window into chlamydial biology.</title>
        <authorList>
            <person name="Bertelli C."/>
            <person name="Collyn F."/>
            <person name="Croxatto A."/>
            <person name="Ruckert C."/>
            <person name="Polkinghorne A."/>
            <person name="Kebbi-Beghdadi C."/>
            <person name="Goesmann A."/>
            <person name="Vaughan L."/>
            <person name="Greub G."/>
        </authorList>
    </citation>
    <scope>NUCLEOTIDE SEQUENCE [LARGE SCALE GENOMIC DNA]</scope>
    <source>
        <strain evidence="3">ATCC VR-1470 / WSU 86-1044</strain>
    </source>
</reference>
<dbReference type="PANTHER" id="PTHR43143:SF1">
    <property type="entry name" value="SERINE_THREONINE-PROTEIN PHOSPHATASE CPPED1"/>
    <property type="match status" value="1"/>
</dbReference>
<dbReference type="EMBL" id="CP001928">
    <property type="protein sequence ID" value="ADI38014.1"/>
    <property type="molecule type" value="Genomic_DNA"/>
</dbReference>
<feature type="domain" description="Calcineurin-like phosphoesterase" evidence="1">
    <location>
        <begin position="41"/>
        <end position="241"/>
    </location>
</feature>
<dbReference type="RefSeq" id="WP_013181735.1">
    <property type="nucleotide sequence ID" value="NC_014225.1"/>
</dbReference>
<evidence type="ECO:0000313" key="2">
    <source>
        <dbReference type="EMBL" id="ADI38014.1"/>
    </source>
</evidence>
<dbReference type="PANTHER" id="PTHR43143">
    <property type="entry name" value="METALLOPHOSPHOESTERASE, CALCINEURIN SUPERFAMILY"/>
    <property type="match status" value="1"/>
</dbReference>
<organism evidence="2 3">
    <name type="scientific">Waddlia chondrophila (strain ATCC VR-1470 / WSU 86-1044)</name>
    <dbReference type="NCBI Taxonomy" id="716544"/>
    <lineage>
        <taxon>Bacteria</taxon>
        <taxon>Pseudomonadati</taxon>
        <taxon>Chlamydiota</taxon>
        <taxon>Chlamydiia</taxon>
        <taxon>Parachlamydiales</taxon>
        <taxon>Waddliaceae</taxon>
        <taxon>Waddlia</taxon>
    </lineage>
</organism>
<dbReference type="InterPro" id="IPR051918">
    <property type="entry name" value="STPP_CPPED1"/>
</dbReference>
<sequence>MKQALVIFLLSMVVGPLFSQEEGEVRVALVGDGIGQGSEGVDAESFARLLAKVAEQKPNVVFFLGNLVDGLEQSTAPESIKKLKNHLEQFTRLTDTYLGKQVKIYPVIGNHTFVNTQAAQLFKEHFKIKDTAPLESYQWAYAVNIEQTQFIVLASGLFERKYRGYRQEVLTMPLLDWLEKELRTNADSIRYRFVIGHMPAFSSRATEGIYSGLDKDLERRDAFWQVLKNNDALGYFASHEPLYDRLNRDGVWQIISGGAGMMENGDGSSSVFQHFILISIPKNKAKNPVLESIDIKGKIWDEFEIVPLDKPVHQLRISNRG</sequence>
<dbReference type="Pfam" id="PF00149">
    <property type="entry name" value="Metallophos"/>
    <property type="match status" value="1"/>
</dbReference>
<protein>
    <submittedName>
        <fullName evidence="2">Putative metallophosphoesterase</fullName>
    </submittedName>
</protein>
<dbReference type="KEGG" id="wch:wcw_0646"/>
<dbReference type="HOGENOM" id="CLU_865860_0_0_0"/>
<dbReference type="AlphaFoldDB" id="D6YV53"/>
<proteinExistence type="predicted"/>